<evidence type="ECO:0000313" key="11">
    <source>
        <dbReference type="Proteomes" id="UP000178532"/>
    </source>
</evidence>
<sequence length="365" mass="40592">MSKAPFLVFSISSFSFIRFSTKEQTLFAKRMSFLVKAGVPLIECLHLIRAQTKSNSKKRVYDSIIADIANGQYLSTSLGKFKRFFGEFAINLIRVGEESGILSQNLAYLADELEKKHELQRKVIGTLVYPVFITVATLGVTAMLTAYIFPKLMPIFTSLHVDLPLTTRVLIVLSAYLRDWGLLTLLGFVIFVVALLIIRNRFEPVRTFGDRILLKIPLAGNIAHAYNLTNFCRTLGLLLKSGLTLTASLEITGQTTKNRLYRKACFDISKQVMRGETLSKGLGDRPRLYPDILTHMVAIGEKTGSLSTTLAYLGEMYEGETDDFAKGLSSSIEPVLMVMMGLMVGTIAVAVITPIYEITQHLSPK</sequence>
<evidence type="ECO:0000256" key="7">
    <source>
        <dbReference type="ARBA" id="ARBA00023136"/>
    </source>
</evidence>
<evidence type="ECO:0000256" key="2">
    <source>
        <dbReference type="ARBA" id="ARBA00005745"/>
    </source>
</evidence>
<feature type="transmembrane region" description="Helical" evidence="8">
    <location>
        <begin position="335"/>
        <end position="356"/>
    </location>
</feature>
<feature type="domain" description="Type II secretion system protein GspF" evidence="9">
    <location>
        <begin position="27"/>
        <end position="150"/>
    </location>
</feature>
<reference evidence="10 11" key="1">
    <citation type="journal article" date="2016" name="Nat. Commun.">
        <title>Thousands of microbial genomes shed light on interconnected biogeochemical processes in an aquifer system.</title>
        <authorList>
            <person name="Anantharaman K."/>
            <person name="Brown C.T."/>
            <person name="Hug L.A."/>
            <person name="Sharon I."/>
            <person name="Castelle C.J."/>
            <person name="Probst A.J."/>
            <person name="Thomas B.C."/>
            <person name="Singh A."/>
            <person name="Wilkins M.J."/>
            <person name="Karaoz U."/>
            <person name="Brodie E.L."/>
            <person name="Williams K.H."/>
            <person name="Hubbard S.S."/>
            <person name="Banfield J.F."/>
        </authorList>
    </citation>
    <scope>NUCLEOTIDE SEQUENCE [LARGE SCALE GENOMIC DNA]</scope>
</reference>
<dbReference type="Gene3D" id="1.20.81.30">
    <property type="entry name" value="Type II secretion system (T2SS), domain F"/>
    <property type="match status" value="2"/>
</dbReference>
<dbReference type="Proteomes" id="UP000178532">
    <property type="component" value="Unassembled WGS sequence"/>
</dbReference>
<evidence type="ECO:0000256" key="3">
    <source>
        <dbReference type="ARBA" id="ARBA00022475"/>
    </source>
</evidence>
<dbReference type="Pfam" id="PF00482">
    <property type="entry name" value="T2SSF"/>
    <property type="match status" value="2"/>
</dbReference>
<dbReference type="FunFam" id="1.20.81.30:FF:000001">
    <property type="entry name" value="Type II secretion system protein F"/>
    <property type="match status" value="1"/>
</dbReference>
<dbReference type="PRINTS" id="PR00812">
    <property type="entry name" value="BCTERIALGSPF"/>
</dbReference>
<feature type="transmembrane region" description="Helical" evidence="8">
    <location>
        <begin position="123"/>
        <end position="149"/>
    </location>
</feature>
<evidence type="ECO:0000256" key="8">
    <source>
        <dbReference type="SAM" id="Phobius"/>
    </source>
</evidence>
<dbReference type="GO" id="GO:0005886">
    <property type="term" value="C:plasma membrane"/>
    <property type="evidence" value="ECO:0007669"/>
    <property type="project" value="UniProtKB-SubCell"/>
</dbReference>
<dbReference type="STRING" id="1798495.A3C19_02345"/>
<comment type="subcellular location">
    <subcellularLocation>
        <location evidence="1">Cell inner membrane</location>
        <topology evidence="1">Multi-pass membrane protein</topology>
    </subcellularLocation>
</comment>
<gene>
    <name evidence="10" type="ORF">A3C19_02345</name>
</gene>
<evidence type="ECO:0000256" key="6">
    <source>
        <dbReference type="ARBA" id="ARBA00022989"/>
    </source>
</evidence>
<evidence type="ECO:0000313" key="10">
    <source>
        <dbReference type="EMBL" id="OGG62932.1"/>
    </source>
</evidence>
<feature type="domain" description="Type II secretion system protein GspF" evidence="9">
    <location>
        <begin position="231"/>
        <end position="354"/>
    </location>
</feature>
<dbReference type="InterPro" id="IPR003004">
    <property type="entry name" value="GspF/PilC"/>
</dbReference>
<name>A0A1F6DPH5_9BACT</name>
<keyword evidence="5 8" id="KW-0812">Transmembrane</keyword>
<evidence type="ECO:0000256" key="4">
    <source>
        <dbReference type="ARBA" id="ARBA00022519"/>
    </source>
</evidence>
<dbReference type="PANTHER" id="PTHR30012">
    <property type="entry name" value="GENERAL SECRETION PATHWAY PROTEIN"/>
    <property type="match status" value="1"/>
</dbReference>
<evidence type="ECO:0000256" key="1">
    <source>
        <dbReference type="ARBA" id="ARBA00004429"/>
    </source>
</evidence>
<dbReference type="PANTHER" id="PTHR30012:SF0">
    <property type="entry name" value="TYPE II SECRETION SYSTEM PROTEIN F-RELATED"/>
    <property type="match status" value="1"/>
</dbReference>
<comment type="caution">
    <text evidence="10">The sequence shown here is derived from an EMBL/GenBank/DDBJ whole genome shotgun (WGS) entry which is preliminary data.</text>
</comment>
<accession>A0A1F6DPH5</accession>
<dbReference type="InterPro" id="IPR018076">
    <property type="entry name" value="T2SS_GspF_dom"/>
</dbReference>
<keyword evidence="3" id="KW-1003">Cell membrane</keyword>
<dbReference type="InterPro" id="IPR042094">
    <property type="entry name" value="T2SS_GspF_sf"/>
</dbReference>
<feature type="transmembrane region" description="Helical" evidence="8">
    <location>
        <begin position="180"/>
        <end position="198"/>
    </location>
</feature>
<proteinExistence type="inferred from homology"/>
<keyword evidence="4" id="KW-0997">Cell inner membrane</keyword>
<dbReference type="EMBL" id="MFLI01000001">
    <property type="protein sequence ID" value="OGG62932.1"/>
    <property type="molecule type" value="Genomic_DNA"/>
</dbReference>
<evidence type="ECO:0000259" key="9">
    <source>
        <dbReference type="Pfam" id="PF00482"/>
    </source>
</evidence>
<protein>
    <recommendedName>
        <fullName evidence="9">Type II secretion system protein GspF domain-containing protein</fullName>
    </recommendedName>
</protein>
<organism evidence="10 11">
    <name type="scientific">Candidatus Kaiserbacteria bacterium RIFCSPHIGHO2_02_FULL_54_22</name>
    <dbReference type="NCBI Taxonomy" id="1798495"/>
    <lineage>
        <taxon>Bacteria</taxon>
        <taxon>Candidatus Kaiseribacteriota</taxon>
    </lineage>
</organism>
<keyword evidence="6 8" id="KW-1133">Transmembrane helix</keyword>
<dbReference type="AlphaFoldDB" id="A0A1F6DPH5"/>
<evidence type="ECO:0000256" key="5">
    <source>
        <dbReference type="ARBA" id="ARBA00022692"/>
    </source>
</evidence>
<keyword evidence="7 8" id="KW-0472">Membrane</keyword>
<comment type="similarity">
    <text evidence="2">Belongs to the GSP F family.</text>
</comment>